<evidence type="ECO:0000313" key="2">
    <source>
        <dbReference type="EMBL" id="KDR73878.1"/>
    </source>
</evidence>
<dbReference type="EMBL" id="KL142384">
    <property type="protein sequence ID" value="KDR73878.1"/>
    <property type="molecule type" value="Genomic_DNA"/>
</dbReference>
<evidence type="ECO:0000256" key="1">
    <source>
        <dbReference type="SAM" id="MobiDB-lite"/>
    </source>
</evidence>
<dbReference type="Proteomes" id="UP000027222">
    <property type="component" value="Unassembled WGS sequence"/>
</dbReference>
<keyword evidence="3" id="KW-1185">Reference proteome</keyword>
<dbReference type="HOGENOM" id="CLU_1722488_0_0_1"/>
<name>A0A067T4C9_GALM3</name>
<dbReference type="AlphaFoldDB" id="A0A067T4C9"/>
<sequence>MIIQDDLSEYPLMPPLPFHSACVVSYRLAVSYKCQVNKSPHERRVTAHPTRSTLPVFTLPTVSSVPIRYAYRYRMDDFIEANTVLFEWQLPNFPSKPKSTLPSFISRAIYQSHPCFTKKSKSAPSSSPAKRSTPANPIFVNRSRQWLSSIFI</sequence>
<evidence type="ECO:0000313" key="3">
    <source>
        <dbReference type="Proteomes" id="UP000027222"/>
    </source>
</evidence>
<organism evidence="2 3">
    <name type="scientific">Galerina marginata (strain CBS 339.88)</name>
    <dbReference type="NCBI Taxonomy" id="685588"/>
    <lineage>
        <taxon>Eukaryota</taxon>
        <taxon>Fungi</taxon>
        <taxon>Dikarya</taxon>
        <taxon>Basidiomycota</taxon>
        <taxon>Agaricomycotina</taxon>
        <taxon>Agaricomycetes</taxon>
        <taxon>Agaricomycetidae</taxon>
        <taxon>Agaricales</taxon>
        <taxon>Agaricineae</taxon>
        <taxon>Strophariaceae</taxon>
        <taxon>Galerina</taxon>
    </lineage>
</organism>
<protein>
    <submittedName>
        <fullName evidence="2">Uncharacterized protein</fullName>
    </submittedName>
</protein>
<accession>A0A067T4C9</accession>
<proteinExistence type="predicted"/>
<reference evidence="3" key="1">
    <citation type="journal article" date="2014" name="Proc. Natl. Acad. Sci. U.S.A.">
        <title>Extensive sampling of basidiomycete genomes demonstrates inadequacy of the white-rot/brown-rot paradigm for wood decay fungi.</title>
        <authorList>
            <person name="Riley R."/>
            <person name="Salamov A.A."/>
            <person name="Brown D.W."/>
            <person name="Nagy L.G."/>
            <person name="Floudas D."/>
            <person name="Held B.W."/>
            <person name="Levasseur A."/>
            <person name="Lombard V."/>
            <person name="Morin E."/>
            <person name="Otillar R."/>
            <person name="Lindquist E.A."/>
            <person name="Sun H."/>
            <person name="LaButti K.M."/>
            <person name="Schmutz J."/>
            <person name="Jabbour D."/>
            <person name="Luo H."/>
            <person name="Baker S.E."/>
            <person name="Pisabarro A.G."/>
            <person name="Walton J.D."/>
            <person name="Blanchette R.A."/>
            <person name="Henrissat B."/>
            <person name="Martin F."/>
            <person name="Cullen D."/>
            <person name="Hibbett D.S."/>
            <person name="Grigoriev I.V."/>
        </authorList>
    </citation>
    <scope>NUCLEOTIDE SEQUENCE [LARGE SCALE GENOMIC DNA]</scope>
    <source>
        <strain evidence="3">CBS 339.88</strain>
    </source>
</reference>
<feature type="compositionally biased region" description="Low complexity" evidence="1">
    <location>
        <begin position="122"/>
        <end position="135"/>
    </location>
</feature>
<gene>
    <name evidence="2" type="ORF">GALMADRAFT_227630</name>
</gene>
<feature type="region of interest" description="Disordered" evidence="1">
    <location>
        <begin position="117"/>
        <end position="136"/>
    </location>
</feature>